<dbReference type="GO" id="GO:0044874">
    <property type="term" value="P:lipoprotein localization to outer membrane"/>
    <property type="evidence" value="ECO:0007669"/>
    <property type="project" value="TreeGrafter"/>
</dbReference>
<dbReference type="EMBL" id="MOMC01000122">
    <property type="protein sequence ID" value="ONH22089.1"/>
    <property type="molecule type" value="Genomic_DNA"/>
</dbReference>
<comment type="subcellular location">
    <subcellularLocation>
        <location evidence="1">Cell membrane</location>
        <topology evidence="1">Multi-pass membrane protein</topology>
    </subcellularLocation>
</comment>
<gene>
    <name evidence="9" type="ORF">BL253_36800</name>
</gene>
<keyword evidence="4 7" id="KW-0812">Transmembrane</keyword>
<proteinExistence type="inferred from homology"/>
<dbReference type="AlphaFoldDB" id="A0A1V2I012"/>
<evidence type="ECO:0000256" key="7">
    <source>
        <dbReference type="SAM" id="Phobius"/>
    </source>
</evidence>
<dbReference type="Proteomes" id="UP000188929">
    <property type="component" value="Unassembled WGS sequence"/>
</dbReference>
<evidence type="ECO:0000259" key="8">
    <source>
        <dbReference type="Pfam" id="PF02687"/>
    </source>
</evidence>
<feature type="domain" description="ABC3 transporter permease C-terminal" evidence="8">
    <location>
        <begin position="272"/>
        <end position="391"/>
    </location>
</feature>
<evidence type="ECO:0000313" key="10">
    <source>
        <dbReference type="Proteomes" id="UP000188929"/>
    </source>
</evidence>
<dbReference type="GO" id="GO:0098797">
    <property type="term" value="C:plasma membrane protein complex"/>
    <property type="evidence" value="ECO:0007669"/>
    <property type="project" value="TreeGrafter"/>
</dbReference>
<feature type="transmembrane region" description="Helical" evidence="7">
    <location>
        <begin position="57"/>
        <end position="77"/>
    </location>
</feature>
<protein>
    <recommendedName>
        <fullName evidence="8">ABC3 transporter permease C-terminal domain-containing protein</fullName>
    </recommendedName>
</protein>
<name>A0A1V2I012_9ACTN</name>
<dbReference type="PANTHER" id="PTHR30489">
    <property type="entry name" value="LIPOPROTEIN-RELEASING SYSTEM TRANSMEMBRANE PROTEIN LOLE"/>
    <property type="match status" value="1"/>
</dbReference>
<organism evidence="9 10">
    <name type="scientific">Pseudofrankia asymbiotica</name>
    <dbReference type="NCBI Taxonomy" id="1834516"/>
    <lineage>
        <taxon>Bacteria</taxon>
        <taxon>Bacillati</taxon>
        <taxon>Actinomycetota</taxon>
        <taxon>Actinomycetes</taxon>
        <taxon>Frankiales</taxon>
        <taxon>Frankiaceae</taxon>
        <taxon>Pseudofrankia</taxon>
    </lineage>
</organism>
<evidence type="ECO:0000313" key="9">
    <source>
        <dbReference type="EMBL" id="ONH22089.1"/>
    </source>
</evidence>
<accession>A0A1V2I012</accession>
<evidence type="ECO:0000256" key="1">
    <source>
        <dbReference type="ARBA" id="ARBA00004651"/>
    </source>
</evidence>
<sequence>MVGAVRAGRASIVDTLRDAPAAARRGGPLARLTALVPGRLGLLGVGRLAARPGRATLTGLTMLVAVMGAVVAGGFMVTVTEALERPSFTGDPWQVFVDRGDVAPTTVEAALRQTPGIGGWWSEAERRGSYDGQTFRVRALGGETLPGYSVGAGRLPSAPGEVALGYGLLEQLGLRVGQTATVEIAGVARGVHIVGWYRTGEDSGRLFAMRLADLSAIDPATAPGQYRMTVTPGTSPDTVKSALEARLGSGVELRTYTSNVGGRTVIEAVTTLIAAVLVLIALANMLHALLASNRESARDIGIAGALGCTPRQLVGQSALAAAALAGLAVVIGLPLGLLVFRIQSDAVARDIGLGPGFGLTPSAAFLVALVAGTLALAAATGAAAARGLARRPLGDLLRWE</sequence>
<dbReference type="InterPro" id="IPR051447">
    <property type="entry name" value="Lipoprotein-release_system"/>
</dbReference>
<comment type="caution">
    <text evidence="9">The sequence shown here is derived from an EMBL/GenBank/DDBJ whole genome shotgun (WGS) entry which is preliminary data.</text>
</comment>
<feature type="transmembrane region" description="Helical" evidence="7">
    <location>
        <begin position="319"/>
        <end position="342"/>
    </location>
</feature>
<evidence type="ECO:0000256" key="3">
    <source>
        <dbReference type="ARBA" id="ARBA00022475"/>
    </source>
</evidence>
<evidence type="ECO:0000256" key="2">
    <source>
        <dbReference type="ARBA" id="ARBA00005236"/>
    </source>
</evidence>
<dbReference type="Pfam" id="PF02687">
    <property type="entry name" value="FtsX"/>
    <property type="match status" value="1"/>
</dbReference>
<dbReference type="PANTHER" id="PTHR30489:SF0">
    <property type="entry name" value="LIPOPROTEIN-RELEASING SYSTEM TRANSMEMBRANE PROTEIN LOLE"/>
    <property type="match status" value="1"/>
</dbReference>
<keyword evidence="5 7" id="KW-1133">Transmembrane helix</keyword>
<keyword evidence="3" id="KW-1003">Cell membrane</keyword>
<comment type="similarity">
    <text evidence="2">Belongs to the ABC-4 integral membrane protein family. LolC/E subfamily.</text>
</comment>
<dbReference type="InterPro" id="IPR003838">
    <property type="entry name" value="ABC3_permease_C"/>
</dbReference>
<keyword evidence="10" id="KW-1185">Reference proteome</keyword>
<feature type="transmembrane region" description="Helical" evidence="7">
    <location>
        <begin position="362"/>
        <end position="385"/>
    </location>
</feature>
<reference evidence="10" key="1">
    <citation type="submission" date="2016-10" db="EMBL/GenBank/DDBJ databases">
        <title>Frankia sp. NRRL B-16386 Genome sequencing.</title>
        <authorList>
            <person name="Ghodhbane-Gtari F."/>
            <person name="Swanson E."/>
            <person name="Gueddou A."/>
            <person name="Hezbri K."/>
            <person name="Ktari K."/>
            <person name="Nouioui I."/>
            <person name="Morris K."/>
            <person name="Simpson S."/>
            <person name="Abebe-Akele F."/>
            <person name="Thomas K."/>
            <person name="Gtari M."/>
            <person name="Tisa L.S."/>
        </authorList>
    </citation>
    <scope>NUCLEOTIDE SEQUENCE [LARGE SCALE GENOMIC DNA]</scope>
    <source>
        <strain evidence="10">NRRL B-16386</strain>
    </source>
</reference>
<feature type="transmembrane region" description="Helical" evidence="7">
    <location>
        <begin position="268"/>
        <end position="290"/>
    </location>
</feature>
<keyword evidence="6 7" id="KW-0472">Membrane</keyword>
<evidence type="ECO:0000256" key="4">
    <source>
        <dbReference type="ARBA" id="ARBA00022692"/>
    </source>
</evidence>
<evidence type="ECO:0000256" key="5">
    <source>
        <dbReference type="ARBA" id="ARBA00022989"/>
    </source>
</evidence>
<dbReference type="STRING" id="1834516.BL253_36800"/>
<evidence type="ECO:0000256" key="6">
    <source>
        <dbReference type="ARBA" id="ARBA00023136"/>
    </source>
</evidence>